<accession>A0A921P1L1</accession>
<gene>
    <name evidence="8" type="ORF">PMES_00048</name>
</gene>
<feature type="binding site" evidence="4">
    <location>
        <position position="271"/>
    </location>
    <ligand>
        <name>FAD</name>
        <dbReference type="ChEBI" id="CHEBI:57692"/>
    </ligand>
</feature>
<dbReference type="InterPro" id="IPR002081">
    <property type="entry name" value="Cryptochrome/DNA_photolyase_1"/>
</dbReference>
<evidence type="ECO:0000256" key="6">
    <source>
        <dbReference type="RuleBase" id="RU004182"/>
    </source>
</evidence>
<dbReference type="GO" id="GO:0071949">
    <property type="term" value="F:FAD binding"/>
    <property type="evidence" value="ECO:0007669"/>
    <property type="project" value="TreeGrafter"/>
</dbReference>
<evidence type="ECO:0000256" key="3">
    <source>
        <dbReference type="ARBA" id="ARBA00022827"/>
    </source>
</evidence>
<dbReference type="InterPro" id="IPR014729">
    <property type="entry name" value="Rossmann-like_a/b/a_fold"/>
</dbReference>
<dbReference type="GO" id="GO:0003904">
    <property type="term" value="F:deoxyribodipyrimidine photo-lyase activity"/>
    <property type="evidence" value="ECO:0007669"/>
    <property type="project" value="TreeGrafter"/>
</dbReference>
<feature type="domain" description="Photolyase/cryptochrome alpha/beta" evidence="7">
    <location>
        <begin position="5"/>
        <end position="131"/>
    </location>
</feature>
<dbReference type="RefSeq" id="WP_159963522.1">
    <property type="nucleotide sequence ID" value="NZ_APKE01000001.1"/>
</dbReference>
<feature type="site" description="Electron transfer via tryptophanyl radical" evidence="5">
    <location>
        <position position="305"/>
    </location>
</feature>
<feature type="site" description="Electron transfer via tryptophanyl radical" evidence="5">
    <location>
        <position position="383"/>
    </location>
</feature>
<dbReference type="Gene3D" id="1.25.40.80">
    <property type="match status" value="1"/>
</dbReference>
<evidence type="ECO:0000256" key="1">
    <source>
        <dbReference type="ARBA" id="ARBA00001932"/>
    </source>
</evidence>
<sequence length="475" mass="53271">MSSTAPVILWLRRDFRLHDNPALAAAAQDGRPVIPVFIEDEVVETLGAAPRWRLALAAQCFARTLEGIGSKLVVRRGRARDVLRDLVRECGADTVHHSRAYERAARDRDREVGEALAAEGCALRGFEGHLLFEPGSVRTGQGGSYKVFTPYWKKVQERDPGMPVGAPGQLKAPQAWPETGEVDVARLGAGMRRGRDVVAPWLTVGAEAAADRLHDFVENRMDRYETARDWPAVDGTSGLSENLTYGEISIRSCWMAGQRALDEGRSGAATFLKELAWREFSYHILHHFPALRDENWRGEWDAFPWSRDARSEAFTAWCRGRTGVPFVDAAMRELYVTGRMHNRARMITASYLTKHLMTDWRLGERWFADCLVDWDPANNALGWQWVAGSGPDASPFFRIFNPQTQLKRFDPQGAYTARWIAETSAAPGRDALAYFDAIPRAWGMDPAAPYPDPVISLAEGRDRALEAYRGRKRAD</sequence>
<dbReference type="AlphaFoldDB" id="A0A921P1L1"/>
<dbReference type="PANTHER" id="PTHR11455">
    <property type="entry name" value="CRYPTOCHROME"/>
    <property type="match status" value="1"/>
</dbReference>
<comment type="cofactor">
    <cofactor evidence="4">
        <name>FAD</name>
        <dbReference type="ChEBI" id="CHEBI:57692"/>
    </cofactor>
    <text evidence="4">Binds 1 FAD per subunit.</text>
</comment>
<feature type="binding site" evidence="4">
    <location>
        <begin position="373"/>
        <end position="375"/>
    </location>
    <ligand>
        <name>FAD</name>
        <dbReference type="ChEBI" id="CHEBI:57692"/>
    </ligand>
</feature>
<comment type="similarity">
    <text evidence="6">Belongs to the DNA photolyase family.</text>
</comment>
<evidence type="ECO:0000256" key="2">
    <source>
        <dbReference type="ARBA" id="ARBA00022630"/>
    </source>
</evidence>
<evidence type="ECO:0000256" key="5">
    <source>
        <dbReference type="PIRSR" id="PIRSR602081-2"/>
    </source>
</evidence>
<name>A0A921P1L1_9RHOB</name>
<comment type="cofactor">
    <cofactor evidence="1">
        <name>(6R)-5,10-methylene-5,6,7,8-tetrahydrofolate</name>
        <dbReference type="ChEBI" id="CHEBI:15636"/>
    </cofactor>
</comment>
<feature type="binding site" evidence="4">
    <location>
        <position position="224"/>
    </location>
    <ligand>
        <name>FAD</name>
        <dbReference type="ChEBI" id="CHEBI:57692"/>
    </ligand>
</feature>
<dbReference type="Gene3D" id="1.10.579.10">
    <property type="entry name" value="DNA Cyclobutane Dipyrimidine Photolyase, subunit A, domain 3"/>
    <property type="match status" value="1"/>
</dbReference>
<dbReference type="Gene3D" id="3.40.50.620">
    <property type="entry name" value="HUPs"/>
    <property type="match status" value="1"/>
</dbReference>
<reference evidence="8" key="1">
    <citation type="submission" date="2013-03" db="EMBL/GenBank/DDBJ databases">
        <title>Genome Sequence of the Profundibacterium mesophilum strain KAUST100406-0324T from Red Sea, a novel genus in the family Rhodobacteraceae.</title>
        <authorList>
            <person name="Essack M."/>
            <person name="Alam I."/>
            <person name="Lafi F."/>
            <person name="Alawi W."/>
            <person name="Kamanu F."/>
            <person name="Al-Suwailem A."/>
            <person name="Lee O.O."/>
            <person name="Xu Y."/>
            <person name="Bajic V."/>
            <person name="Qian P.-Y."/>
            <person name="Archer J."/>
        </authorList>
    </citation>
    <scope>NUCLEOTIDE SEQUENCE</scope>
    <source>
        <strain evidence="8">KAUST100406-0324</strain>
    </source>
</reference>
<dbReference type="PROSITE" id="PS51645">
    <property type="entry name" value="PHR_CRY_ALPHA_BETA"/>
    <property type="match status" value="1"/>
</dbReference>
<dbReference type="Pfam" id="PF03441">
    <property type="entry name" value="FAD_binding_7"/>
    <property type="match status" value="1"/>
</dbReference>
<dbReference type="Proteomes" id="UP000698242">
    <property type="component" value="Unassembled WGS sequence"/>
</dbReference>
<evidence type="ECO:0000313" key="8">
    <source>
        <dbReference type="EMBL" id="KAF0677543.1"/>
    </source>
</evidence>
<organism evidence="8 9">
    <name type="scientific">Profundibacterium mesophilum KAUST100406-0324</name>
    <dbReference type="NCBI Taxonomy" id="1037889"/>
    <lineage>
        <taxon>Bacteria</taxon>
        <taxon>Pseudomonadati</taxon>
        <taxon>Pseudomonadota</taxon>
        <taxon>Alphaproteobacteria</taxon>
        <taxon>Rhodobacterales</taxon>
        <taxon>Roseobacteraceae</taxon>
        <taxon>Profundibacterium</taxon>
    </lineage>
</organism>
<dbReference type="PANTHER" id="PTHR11455:SF9">
    <property type="entry name" value="CRYPTOCHROME CIRCADIAN CLOCK 5 ISOFORM X1"/>
    <property type="match status" value="1"/>
</dbReference>
<dbReference type="EMBL" id="APKE01000001">
    <property type="protein sequence ID" value="KAF0677543.1"/>
    <property type="molecule type" value="Genomic_DNA"/>
</dbReference>
<dbReference type="InterPro" id="IPR036155">
    <property type="entry name" value="Crypto/Photolyase_N_sf"/>
</dbReference>
<feature type="site" description="Electron transfer via tryptophanyl radical" evidence="5">
    <location>
        <position position="360"/>
    </location>
</feature>
<protein>
    <submittedName>
        <fullName evidence="8">DNA photolyase</fullName>
    </submittedName>
</protein>
<dbReference type="SUPFAM" id="SSF52425">
    <property type="entry name" value="Cryptochrome/photolyase, N-terminal domain"/>
    <property type="match status" value="1"/>
</dbReference>
<dbReference type="GO" id="GO:0009416">
    <property type="term" value="P:response to light stimulus"/>
    <property type="evidence" value="ECO:0007669"/>
    <property type="project" value="TreeGrafter"/>
</dbReference>
<dbReference type="InterPro" id="IPR006050">
    <property type="entry name" value="DNA_photolyase_N"/>
</dbReference>
<dbReference type="PRINTS" id="PR00147">
    <property type="entry name" value="DNAPHOTLYASE"/>
</dbReference>
<evidence type="ECO:0000313" key="9">
    <source>
        <dbReference type="Proteomes" id="UP000698242"/>
    </source>
</evidence>
<evidence type="ECO:0000259" key="7">
    <source>
        <dbReference type="PROSITE" id="PS51645"/>
    </source>
</evidence>
<dbReference type="OrthoDB" id="9772484at2"/>
<dbReference type="InterPro" id="IPR005101">
    <property type="entry name" value="Cryptochr/Photolyase_FAD-bd"/>
</dbReference>
<keyword evidence="3 4" id="KW-0274">FAD</keyword>
<dbReference type="SUPFAM" id="SSF48173">
    <property type="entry name" value="Cryptochrome/photolyase FAD-binding domain"/>
    <property type="match status" value="1"/>
</dbReference>
<comment type="caution">
    <text evidence="8">The sequence shown here is derived from an EMBL/GenBank/DDBJ whole genome shotgun (WGS) entry which is preliminary data.</text>
</comment>
<feature type="binding site" evidence="4">
    <location>
        <begin position="236"/>
        <end position="240"/>
    </location>
    <ligand>
        <name>FAD</name>
        <dbReference type="ChEBI" id="CHEBI:57692"/>
    </ligand>
</feature>
<dbReference type="Pfam" id="PF00875">
    <property type="entry name" value="DNA_photolyase"/>
    <property type="match status" value="1"/>
</dbReference>
<keyword evidence="2 4" id="KW-0285">Flavoprotein</keyword>
<proteinExistence type="inferred from homology"/>
<evidence type="ECO:0000256" key="4">
    <source>
        <dbReference type="PIRSR" id="PIRSR602081-1"/>
    </source>
</evidence>
<dbReference type="GO" id="GO:0003677">
    <property type="term" value="F:DNA binding"/>
    <property type="evidence" value="ECO:0007669"/>
    <property type="project" value="TreeGrafter"/>
</dbReference>
<keyword evidence="9" id="KW-1185">Reference proteome</keyword>
<keyword evidence="6" id="KW-0157">Chromophore</keyword>
<dbReference type="InterPro" id="IPR036134">
    <property type="entry name" value="Crypto/Photolyase_FAD-like_sf"/>
</dbReference>